<reference evidence="2 3" key="1">
    <citation type="submission" date="2018-12" db="EMBL/GenBank/DDBJ databases">
        <title>Flammeovirga pectinis sp. nov., isolated from the gut of the Korean scallop, Patinopecten yessoensis.</title>
        <authorList>
            <person name="Bae J.-W."/>
            <person name="Jeong Y.-S."/>
            <person name="Kang W."/>
        </authorList>
    </citation>
    <scope>NUCLEOTIDE SEQUENCE [LARGE SCALE GENOMIC DNA]</scope>
    <source>
        <strain evidence="2 3">L12M1</strain>
    </source>
</reference>
<organism evidence="2 3">
    <name type="scientific">Flammeovirga pectinis</name>
    <dbReference type="NCBI Taxonomy" id="2494373"/>
    <lineage>
        <taxon>Bacteria</taxon>
        <taxon>Pseudomonadati</taxon>
        <taxon>Bacteroidota</taxon>
        <taxon>Cytophagia</taxon>
        <taxon>Cytophagales</taxon>
        <taxon>Flammeovirgaceae</taxon>
        <taxon>Flammeovirga</taxon>
    </lineage>
</organism>
<dbReference type="AlphaFoldDB" id="A0A3Q9FMU5"/>
<keyword evidence="3" id="KW-1185">Reference proteome</keyword>
<dbReference type="Proteomes" id="UP000267268">
    <property type="component" value="Chromosome 1"/>
</dbReference>
<gene>
    <name evidence="2" type="ORF">EI427_13160</name>
</gene>
<dbReference type="OrthoDB" id="980048at2"/>
<dbReference type="RefSeq" id="WP_126615370.1">
    <property type="nucleotide sequence ID" value="NZ_CP034562.1"/>
</dbReference>
<evidence type="ECO:0000313" key="2">
    <source>
        <dbReference type="EMBL" id="AZQ63154.1"/>
    </source>
</evidence>
<dbReference type="EMBL" id="CP034562">
    <property type="protein sequence ID" value="AZQ63154.1"/>
    <property type="molecule type" value="Genomic_DNA"/>
</dbReference>
<accession>A0A3Q9FMU5</accession>
<proteinExistence type="predicted"/>
<evidence type="ECO:0000256" key="1">
    <source>
        <dbReference type="SAM" id="Coils"/>
    </source>
</evidence>
<sequence length="121" mass="14137">MNISSSFLTEVLKEKFEKYSHSADLVEGLRLAQVAYDGLSFDDQEDLKIFIEGNDLPHSRAIIEELERRTSLKKKVADLQLELDRLVNIQFNKKLKYNVEEEINVYMDRIIILETCTMPQN</sequence>
<dbReference type="KEGG" id="fll:EI427_13160"/>
<keyword evidence="1" id="KW-0175">Coiled coil</keyword>
<name>A0A3Q9FMU5_9BACT</name>
<protein>
    <submittedName>
        <fullName evidence="2">Uncharacterized protein</fullName>
    </submittedName>
</protein>
<evidence type="ECO:0000313" key="3">
    <source>
        <dbReference type="Proteomes" id="UP000267268"/>
    </source>
</evidence>
<feature type="coiled-coil region" evidence="1">
    <location>
        <begin position="62"/>
        <end position="89"/>
    </location>
</feature>